<dbReference type="RefSeq" id="WP_345594994.1">
    <property type="nucleotide sequence ID" value="NZ_BAABJG010000055.1"/>
</dbReference>
<name>A0ABW3UF43_9BACL</name>
<reference evidence="2" key="1">
    <citation type="journal article" date="2019" name="Int. J. Syst. Evol. Microbiol.">
        <title>The Global Catalogue of Microorganisms (GCM) 10K type strain sequencing project: providing services to taxonomists for standard genome sequencing and annotation.</title>
        <authorList>
            <consortium name="The Broad Institute Genomics Platform"/>
            <consortium name="The Broad Institute Genome Sequencing Center for Infectious Disease"/>
            <person name="Wu L."/>
            <person name="Ma J."/>
        </authorList>
    </citation>
    <scope>NUCLEOTIDE SEQUENCE [LARGE SCALE GENOMIC DNA]</scope>
    <source>
        <strain evidence="2">CCUG 53270</strain>
    </source>
</reference>
<keyword evidence="2" id="KW-1185">Reference proteome</keyword>
<gene>
    <name evidence="1" type="ORF">ACFQ4B_05575</name>
</gene>
<organism evidence="1 2">
    <name type="scientific">Paenibacillus vulneris</name>
    <dbReference type="NCBI Taxonomy" id="1133364"/>
    <lineage>
        <taxon>Bacteria</taxon>
        <taxon>Bacillati</taxon>
        <taxon>Bacillota</taxon>
        <taxon>Bacilli</taxon>
        <taxon>Bacillales</taxon>
        <taxon>Paenibacillaceae</taxon>
        <taxon>Paenibacillus</taxon>
    </lineage>
</organism>
<dbReference type="EMBL" id="JBHTLU010000012">
    <property type="protein sequence ID" value="MFD1219578.1"/>
    <property type="molecule type" value="Genomic_DNA"/>
</dbReference>
<dbReference type="Proteomes" id="UP001597180">
    <property type="component" value="Unassembled WGS sequence"/>
</dbReference>
<comment type="caution">
    <text evidence="1">The sequence shown here is derived from an EMBL/GenBank/DDBJ whole genome shotgun (WGS) entry which is preliminary data.</text>
</comment>
<protein>
    <submittedName>
        <fullName evidence="1">Uncharacterized protein</fullName>
    </submittedName>
</protein>
<evidence type="ECO:0000313" key="1">
    <source>
        <dbReference type="EMBL" id="MFD1219578.1"/>
    </source>
</evidence>
<evidence type="ECO:0000313" key="2">
    <source>
        <dbReference type="Proteomes" id="UP001597180"/>
    </source>
</evidence>
<sequence>MKWADLSNEAKSILEWVEHVWTGKRQVLTIERGKLWVQPVKYVGDVKVPVTDELFDEIKRWLPYSKDTVHKIEDDIMTVTLKDGVRLH</sequence>
<proteinExistence type="predicted"/>
<accession>A0ABW3UF43</accession>